<feature type="transmembrane region" description="Helical" evidence="5">
    <location>
        <begin position="358"/>
        <end position="379"/>
    </location>
</feature>
<feature type="transmembrane region" description="Helical" evidence="5">
    <location>
        <begin position="242"/>
        <end position="258"/>
    </location>
</feature>
<dbReference type="Pfam" id="PF04932">
    <property type="entry name" value="Wzy_C"/>
    <property type="match status" value="1"/>
</dbReference>
<feature type="transmembrane region" description="Helical" evidence="5">
    <location>
        <begin position="415"/>
        <end position="432"/>
    </location>
</feature>
<keyword evidence="8" id="KW-1185">Reference proteome</keyword>
<feature type="transmembrane region" description="Helical" evidence="5">
    <location>
        <begin position="194"/>
        <end position="211"/>
    </location>
</feature>
<dbReference type="AlphaFoldDB" id="A0A6G6Y3X6"/>
<evidence type="ECO:0000256" key="2">
    <source>
        <dbReference type="ARBA" id="ARBA00022692"/>
    </source>
</evidence>
<protein>
    <submittedName>
        <fullName evidence="7">O-antigen ligase family protein</fullName>
    </submittedName>
</protein>
<feature type="transmembrane region" description="Helical" evidence="5">
    <location>
        <begin position="37"/>
        <end position="56"/>
    </location>
</feature>
<keyword evidence="7" id="KW-0436">Ligase</keyword>
<dbReference type="KEGG" id="spzr:G5C33_06940"/>
<feature type="transmembrane region" description="Helical" evidence="5">
    <location>
        <begin position="117"/>
        <end position="138"/>
    </location>
</feature>
<evidence type="ECO:0000256" key="3">
    <source>
        <dbReference type="ARBA" id="ARBA00022989"/>
    </source>
</evidence>
<dbReference type="RefSeq" id="WP_165326551.1">
    <property type="nucleotide sequence ID" value="NZ_CP049109.1"/>
</dbReference>
<dbReference type="GO" id="GO:0016874">
    <property type="term" value="F:ligase activity"/>
    <property type="evidence" value="ECO:0007669"/>
    <property type="project" value="UniProtKB-KW"/>
</dbReference>
<organism evidence="7 8">
    <name type="scientific">Stakelama tenebrarum</name>
    <dbReference type="NCBI Taxonomy" id="2711215"/>
    <lineage>
        <taxon>Bacteria</taxon>
        <taxon>Pseudomonadati</taxon>
        <taxon>Pseudomonadota</taxon>
        <taxon>Alphaproteobacteria</taxon>
        <taxon>Sphingomonadales</taxon>
        <taxon>Sphingomonadaceae</taxon>
        <taxon>Stakelama</taxon>
    </lineage>
</organism>
<feature type="transmembrane region" description="Helical" evidence="5">
    <location>
        <begin position="453"/>
        <end position="475"/>
    </location>
</feature>
<feature type="transmembrane region" description="Helical" evidence="5">
    <location>
        <begin position="265"/>
        <end position="285"/>
    </location>
</feature>
<reference evidence="7 8" key="1">
    <citation type="submission" date="2020-02" db="EMBL/GenBank/DDBJ databases">
        <authorList>
            <person name="Zheng R.K."/>
            <person name="Sun C.M."/>
        </authorList>
    </citation>
    <scope>NUCLEOTIDE SEQUENCE [LARGE SCALE GENOMIC DNA]</scope>
    <source>
        <strain evidence="8">zrk23</strain>
    </source>
</reference>
<sequence length="854" mass="90971">MSRTRVVSESVGLAAAATLLGAAFLFGASSAVPPLRAMMVEFIALGGLFLALAYGAPFRRSPLVPVLVALLLVPPLLQFIPLPPALWSALPGRDPAVAIDRFIGGLEWRPLTLQPNASWIGLLALLPAIAMFLIAIQLPGRARIRLLQILVGLGVISVLLGMAQLATRSASLYLFPDSVPGLPSGLFGNRNHQADFLVIASVAAAVLLRIAPRRAVLEKTIYGGLILLFAAGIFASASRSGMALFAFALFVGMFLLFQRYLTRRLLIAGTAACVVVILLLARSPVVLDAISRFSTLTSGSSRYAIWSESLYAVSSYFPFGAGFGTFTDAYRAIEPLDLVGRYYVNHAHNDFLELTLEAGVIGILSAAVLAVVFLGRCWTVLRAKAGDPGAFIARGAIIAILVPVLHSAVDYPLRTMALLVTVAMFAGFLFPAPGERRRPDSNAQGAATAGPKTIRLAVVGALCLLGLGLAGQVGLSRSALARGDANAALAYWPGNAAAAVAAAESERVDGNFENARNLAIRGIRNDALNHDALRVLGLTELARDRPGAGYAAIFLSAGLGWRDPVVQRTVFERGIATGDYAVAARAGDALLRTGADQSAIFLGLHQIYRDPAGRAALLERLSARPGWSARFLETLHPQSIEEGLVYVDFLRQLDEVGVLPKSVDPQAYVKGLLTSGDVDAVVAMWRRIDPQAQGDPRIGVIDGNFARFNGSNDRYAPFGWASVHNPAFIATRQPRSELSQSETLRLESYVGEPTTLLSQLLALPPGDYRLSYAVRPERNGSDFRVELDCLPSGRSLARRAPDISESGDWETIAFDVTVASARCAAQELRIVGDRTPGEGSVAAFDSFVITSVAE</sequence>
<evidence type="ECO:0000256" key="5">
    <source>
        <dbReference type="SAM" id="Phobius"/>
    </source>
</evidence>
<gene>
    <name evidence="7" type="ORF">G5C33_06940</name>
</gene>
<feature type="transmembrane region" description="Helical" evidence="5">
    <location>
        <begin position="150"/>
        <end position="174"/>
    </location>
</feature>
<dbReference type="Proteomes" id="UP000501568">
    <property type="component" value="Chromosome"/>
</dbReference>
<dbReference type="PANTHER" id="PTHR37422">
    <property type="entry name" value="TEICHURONIC ACID BIOSYNTHESIS PROTEIN TUAE"/>
    <property type="match status" value="1"/>
</dbReference>
<keyword evidence="2 5" id="KW-0812">Transmembrane</keyword>
<keyword evidence="4 5" id="KW-0472">Membrane</keyword>
<evidence type="ECO:0000313" key="7">
    <source>
        <dbReference type="EMBL" id="QIG79551.1"/>
    </source>
</evidence>
<feature type="transmembrane region" description="Helical" evidence="5">
    <location>
        <begin position="391"/>
        <end position="409"/>
    </location>
</feature>
<evidence type="ECO:0000313" key="8">
    <source>
        <dbReference type="Proteomes" id="UP000501568"/>
    </source>
</evidence>
<name>A0A6G6Y3X6_9SPHN</name>
<dbReference type="PANTHER" id="PTHR37422:SF23">
    <property type="entry name" value="TEICHURONIC ACID BIOSYNTHESIS PROTEIN TUAE"/>
    <property type="match status" value="1"/>
</dbReference>
<feature type="transmembrane region" description="Helical" evidence="5">
    <location>
        <begin position="63"/>
        <end position="80"/>
    </location>
</feature>
<feature type="domain" description="O-antigen ligase-related" evidence="6">
    <location>
        <begin position="225"/>
        <end position="365"/>
    </location>
</feature>
<feature type="transmembrane region" description="Helical" evidence="5">
    <location>
        <begin position="220"/>
        <end position="236"/>
    </location>
</feature>
<dbReference type="InterPro" id="IPR007016">
    <property type="entry name" value="O-antigen_ligase-rel_domated"/>
</dbReference>
<dbReference type="EMBL" id="CP049109">
    <property type="protein sequence ID" value="QIG79551.1"/>
    <property type="molecule type" value="Genomic_DNA"/>
</dbReference>
<evidence type="ECO:0000256" key="1">
    <source>
        <dbReference type="ARBA" id="ARBA00004141"/>
    </source>
</evidence>
<proteinExistence type="predicted"/>
<keyword evidence="3 5" id="KW-1133">Transmembrane helix</keyword>
<evidence type="ECO:0000259" key="6">
    <source>
        <dbReference type="Pfam" id="PF04932"/>
    </source>
</evidence>
<accession>A0A6G6Y3X6</accession>
<comment type="subcellular location">
    <subcellularLocation>
        <location evidence="1">Membrane</location>
        <topology evidence="1">Multi-pass membrane protein</topology>
    </subcellularLocation>
</comment>
<dbReference type="GO" id="GO:0016020">
    <property type="term" value="C:membrane"/>
    <property type="evidence" value="ECO:0007669"/>
    <property type="project" value="UniProtKB-SubCell"/>
</dbReference>
<dbReference type="InterPro" id="IPR051533">
    <property type="entry name" value="WaaL-like"/>
</dbReference>
<evidence type="ECO:0000256" key="4">
    <source>
        <dbReference type="ARBA" id="ARBA00023136"/>
    </source>
</evidence>